<dbReference type="AlphaFoldDB" id="A0A9P7QR10"/>
<protein>
    <submittedName>
        <fullName evidence="1">SET domain-containing protein</fullName>
    </submittedName>
</protein>
<keyword evidence="2" id="KW-1185">Reference proteome</keyword>
<comment type="caution">
    <text evidence="1">The sequence shown here is derived from an EMBL/GenBank/DDBJ whole genome shotgun (WGS) entry which is preliminary data.</text>
</comment>
<dbReference type="Proteomes" id="UP000699042">
    <property type="component" value="Unassembled WGS sequence"/>
</dbReference>
<dbReference type="EMBL" id="JAESDN010000016">
    <property type="protein sequence ID" value="KAG7040973.1"/>
    <property type="molecule type" value="Genomic_DNA"/>
</dbReference>
<evidence type="ECO:0000313" key="1">
    <source>
        <dbReference type="EMBL" id="KAG7040973.1"/>
    </source>
</evidence>
<evidence type="ECO:0000313" key="2">
    <source>
        <dbReference type="Proteomes" id="UP000699042"/>
    </source>
</evidence>
<proteinExistence type="predicted"/>
<reference evidence="1" key="1">
    <citation type="submission" date="2021-05" db="EMBL/GenBank/DDBJ databases">
        <title>Comparative genomics of three Colletotrichum scovillei strains and genetic complementation revealed genes involved fungal growth and virulence on chili pepper.</title>
        <authorList>
            <person name="Hsieh D.-K."/>
            <person name="Chuang S.-C."/>
            <person name="Chen C.-Y."/>
            <person name="Chao Y.-T."/>
            <person name="Lu M.-Y.J."/>
            <person name="Lee M.-H."/>
            <person name="Shih M.-C."/>
        </authorList>
    </citation>
    <scope>NUCLEOTIDE SEQUENCE</scope>
    <source>
        <strain evidence="1">Coll-153</strain>
    </source>
</reference>
<organism evidence="1 2">
    <name type="scientific">Colletotrichum scovillei</name>
    <dbReference type="NCBI Taxonomy" id="1209932"/>
    <lineage>
        <taxon>Eukaryota</taxon>
        <taxon>Fungi</taxon>
        <taxon>Dikarya</taxon>
        <taxon>Ascomycota</taxon>
        <taxon>Pezizomycotina</taxon>
        <taxon>Sordariomycetes</taxon>
        <taxon>Hypocreomycetidae</taxon>
        <taxon>Glomerellales</taxon>
        <taxon>Glomerellaceae</taxon>
        <taxon>Colletotrichum</taxon>
        <taxon>Colletotrichum acutatum species complex</taxon>
    </lineage>
</organism>
<accession>A0A9P7QR10</accession>
<gene>
    <name evidence="1" type="ORF">JMJ77_008680</name>
</gene>
<sequence length="86" mass="9589">MSLALRRLARDMSGLAMASSSTNKSKCSIHRAWTITSIRRYARPISVIFRQKTLPRLKIPSISTSFSVPSAEDAWSWLNSSCLGKC</sequence>
<name>A0A9P7QR10_9PEZI</name>